<keyword evidence="3" id="KW-1185">Reference proteome</keyword>
<protein>
    <submittedName>
        <fullName evidence="2">Uncharacterized protein</fullName>
    </submittedName>
</protein>
<feature type="transmembrane region" description="Helical" evidence="1">
    <location>
        <begin position="20"/>
        <end position="37"/>
    </location>
</feature>
<feature type="transmembrane region" description="Helical" evidence="1">
    <location>
        <begin position="58"/>
        <end position="79"/>
    </location>
</feature>
<dbReference type="Proteomes" id="UP000824998">
    <property type="component" value="Unassembled WGS sequence"/>
</dbReference>
<proteinExistence type="predicted"/>
<name>A0A9P8C3H6_9HELO</name>
<evidence type="ECO:0000313" key="3">
    <source>
        <dbReference type="Proteomes" id="UP000824998"/>
    </source>
</evidence>
<dbReference type="AlphaFoldDB" id="A0A9P8C3H6"/>
<keyword evidence="1" id="KW-0472">Membrane</keyword>
<keyword evidence="1" id="KW-1133">Transmembrane helix</keyword>
<sequence length="105" mass="12301">MVYIELPFFIPLERDRFDSLVRSTYFFLLPVLLWWGQRYGAKREMWSPIIYSVLERKEITYLVSLFFLLSSISLVSNSLPFPSLQDFSLFYASSPVTALQTRSSA</sequence>
<accession>A0A9P8C3H6</accession>
<comment type="caution">
    <text evidence="2">The sequence shown here is derived from an EMBL/GenBank/DDBJ whole genome shotgun (WGS) entry which is preliminary data.</text>
</comment>
<evidence type="ECO:0000256" key="1">
    <source>
        <dbReference type="SAM" id="Phobius"/>
    </source>
</evidence>
<dbReference type="EMBL" id="MU251564">
    <property type="protein sequence ID" value="KAG9232122.1"/>
    <property type="molecule type" value="Genomic_DNA"/>
</dbReference>
<gene>
    <name evidence="2" type="ORF">BJ875DRAFT_94135</name>
</gene>
<organism evidence="2 3">
    <name type="scientific">Amylocarpus encephaloides</name>
    <dbReference type="NCBI Taxonomy" id="45428"/>
    <lineage>
        <taxon>Eukaryota</taxon>
        <taxon>Fungi</taxon>
        <taxon>Dikarya</taxon>
        <taxon>Ascomycota</taxon>
        <taxon>Pezizomycotina</taxon>
        <taxon>Leotiomycetes</taxon>
        <taxon>Helotiales</taxon>
        <taxon>Helotiales incertae sedis</taxon>
        <taxon>Amylocarpus</taxon>
    </lineage>
</organism>
<evidence type="ECO:0000313" key="2">
    <source>
        <dbReference type="EMBL" id="KAG9232122.1"/>
    </source>
</evidence>
<reference evidence="2" key="1">
    <citation type="journal article" date="2021" name="IMA Fungus">
        <title>Genomic characterization of three marine fungi, including Emericellopsis atlantica sp. nov. with signatures of a generalist lifestyle and marine biomass degradation.</title>
        <authorList>
            <person name="Hagestad O.C."/>
            <person name="Hou L."/>
            <person name="Andersen J.H."/>
            <person name="Hansen E.H."/>
            <person name="Altermark B."/>
            <person name="Li C."/>
            <person name="Kuhnert E."/>
            <person name="Cox R.J."/>
            <person name="Crous P.W."/>
            <person name="Spatafora J.W."/>
            <person name="Lail K."/>
            <person name="Amirebrahimi M."/>
            <person name="Lipzen A."/>
            <person name="Pangilinan J."/>
            <person name="Andreopoulos W."/>
            <person name="Hayes R.D."/>
            <person name="Ng V."/>
            <person name="Grigoriev I.V."/>
            <person name="Jackson S.A."/>
            <person name="Sutton T.D.S."/>
            <person name="Dobson A.D.W."/>
            <person name="Rama T."/>
        </authorList>
    </citation>
    <scope>NUCLEOTIDE SEQUENCE</scope>
    <source>
        <strain evidence="2">TRa018bII</strain>
    </source>
</reference>
<keyword evidence="1" id="KW-0812">Transmembrane</keyword>